<feature type="transmembrane region" description="Helical" evidence="1">
    <location>
        <begin position="75"/>
        <end position="97"/>
    </location>
</feature>
<dbReference type="GeneID" id="48310860"/>
<keyword evidence="1" id="KW-1133">Transmembrane helix</keyword>
<organism evidence="2">
    <name type="scientific">Paenibacillus ihbetae</name>
    <dbReference type="NCBI Taxonomy" id="1870820"/>
    <lineage>
        <taxon>Bacteria</taxon>
        <taxon>Bacillati</taxon>
        <taxon>Bacillota</taxon>
        <taxon>Bacilli</taxon>
        <taxon>Bacillales</taxon>
        <taxon>Paenibacillaceae</taxon>
        <taxon>Paenibacillus</taxon>
    </lineage>
</organism>
<proteinExistence type="predicted"/>
<dbReference type="KEGG" id="pib:BBD41_21505"/>
<evidence type="ECO:0000256" key="1">
    <source>
        <dbReference type="SAM" id="Phobius"/>
    </source>
</evidence>
<protein>
    <submittedName>
        <fullName evidence="2">Uncharacterized protein</fullName>
    </submittedName>
</protein>
<feature type="transmembrane region" description="Helical" evidence="1">
    <location>
        <begin position="48"/>
        <end position="68"/>
    </location>
</feature>
<dbReference type="AlphaFoldDB" id="A0A1B2E4U6"/>
<dbReference type="RefSeq" id="WP_206098258.1">
    <property type="nucleotide sequence ID" value="NZ_CP016809.1"/>
</dbReference>
<evidence type="ECO:0000313" key="2">
    <source>
        <dbReference type="EMBL" id="ANY74932.1"/>
    </source>
</evidence>
<feature type="transmembrane region" description="Helical" evidence="1">
    <location>
        <begin position="109"/>
        <end position="132"/>
    </location>
</feature>
<keyword evidence="1" id="KW-0472">Membrane</keyword>
<gene>
    <name evidence="2" type="ORF">BBD41_21505</name>
</gene>
<name>A0A1B2E4U6_9BACL</name>
<reference evidence="2" key="1">
    <citation type="submission" date="2016-08" db="EMBL/GenBank/DDBJ databases">
        <title>Complete Genome Seqeunce of Paenibacillus sp. nov. IHBB 9852 from high altitute lake of Indian trans-Himalayas.</title>
        <authorList>
            <person name="Kiran S."/>
            <person name="Swarnkar M.K."/>
            <person name="Rana A."/>
            <person name="Tewari R."/>
            <person name="Gulati A."/>
        </authorList>
    </citation>
    <scope>NUCLEOTIDE SEQUENCE [LARGE SCALE GENOMIC DNA]</scope>
    <source>
        <strain evidence="2">IHBB 9852</strain>
    </source>
</reference>
<accession>A0A1B2E4U6</accession>
<keyword evidence="1" id="KW-0812">Transmembrane</keyword>
<feature type="transmembrane region" description="Helical" evidence="1">
    <location>
        <begin position="20"/>
        <end position="42"/>
    </location>
</feature>
<dbReference type="EMBL" id="CP016809">
    <property type="protein sequence ID" value="ANY74932.1"/>
    <property type="molecule type" value="Genomic_DNA"/>
</dbReference>
<sequence length="138" mass="14743">MKTYPEYSRVTDGNKHAKLILILAVVACIRPLMSMLGLLQQIGQPAGSIIFTVAISVVWIAAAVLARVKQPVMTLMYTGMVYGILVILISAVLSPILTGELQGPVTNPFAIVGVLITNAIWGIVTGGIALAWMRAVKR</sequence>